<evidence type="ECO:0000256" key="2">
    <source>
        <dbReference type="ARBA" id="ARBA00022801"/>
    </source>
</evidence>
<dbReference type="PROSITE" id="PS51829">
    <property type="entry name" value="P_HOMO_B"/>
    <property type="match status" value="1"/>
</dbReference>
<feature type="domain" description="P/Homo B" evidence="4">
    <location>
        <begin position="43"/>
        <end position="212"/>
    </location>
</feature>
<dbReference type="InterPro" id="IPR002884">
    <property type="entry name" value="P_dom"/>
</dbReference>
<gene>
    <name evidence="5" type="ORF">Q9K02_06700</name>
</gene>
<keyword evidence="1" id="KW-0645">Protease</keyword>
<evidence type="ECO:0000259" key="4">
    <source>
        <dbReference type="PROSITE" id="PS51829"/>
    </source>
</evidence>
<dbReference type="SUPFAM" id="SSF49785">
    <property type="entry name" value="Galactose-binding domain-like"/>
    <property type="match status" value="1"/>
</dbReference>
<feature type="compositionally biased region" description="Acidic residues" evidence="3">
    <location>
        <begin position="488"/>
        <end position="498"/>
    </location>
</feature>
<dbReference type="NCBIfam" id="TIGR01451">
    <property type="entry name" value="B_ant_repeat"/>
    <property type="match status" value="1"/>
</dbReference>
<comment type="caution">
    <text evidence="5">The sequence shown here is derived from an EMBL/GenBank/DDBJ whole genome shotgun (WGS) entry which is preliminary data.</text>
</comment>
<evidence type="ECO:0000256" key="1">
    <source>
        <dbReference type="ARBA" id="ARBA00022670"/>
    </source>
</evidence>
<dbReference type="Pfam" id="PF01483">
    <property type="entry name" value="P_proprotein"/>
    <property type="match status" value="1"/>
</dbReference>
<organism evidence="5 6">
    <name type="scientific">Qipengyuania profundimaris</name>
    <dbReference type="NCBI Taxonomy" id="3067652"/>
    <lineage>
        <taxon>Bacteria</taxon>
        <taxon>Pseudomonadati</taxon>
        <taxon>Pseudomonadota</taxon>
        <taxon>Alphaproteobacteria</taxon>
        <taxon>Sphingomonadales</taxon>
        <taxon>Erythrobacteraceae</taxon>
        <taxon>Qipengyuania</taxon>
    </lineage>
</organism>
<evidence type="ECO:0000256" key="3">
    <source>
        <dbReference type="SAM" id="MobiDB-lite"/>
    </source>
</evidence>
<dbReference type="InterPro" id="IPR008979">
    <property type="entry name" value="Galactose-bd-like_sf"/>
</dbReference>
<proteinExistence type="predicted"/>
<name>A0ABT9HNV5_9SPHN</name>
<dbReference type="InterPro" id="IPR047589">
    <property type="entry name" value="DUF11_rpt"/>
</dbReference>
<dbReference type="Gene3D" id="2.60.120.260">
    <property type="entry name" value="Galactose-binding domain-like"/>
    <property type="match status" value="1"/>
</dbReference>
<keyword evidence="6" id="KW-1185">Reference proteome</keyword>
<accession>A0ABT9HNV5</accession>
<reference evidence="5 6" key="1">
    <citation type="submission" date="2023-08" db="EMBL/GenBank/DDBJ databases">
        <title>genomic of G39.</title>
        <authorList>
            <person name="Wang Y."/>
        </authorList>
    </citation>
    <scope>NUCLEOTIDE SEQUENCE [LARGE SCALE GENOMIC DNA]</scope>
    <source>
        <strain evidence="5 6">G39</strain>
    </source>
</reference>
<dbReference type="EMBL" id="JAVAIM010000001">
    <property type="protein sequence ID" value="MDP4574827.1"/>
    <property type="molecule type" value="Genomic_DNA"/>
</dbReference>
<dbReference type="Proteomes" id="UP001240639">
    <property type="component" value="Unassembled WGS sequence"/>
</dbReference>
<feature type="region of interest" description="Disordered" evidence="3">
    <location>
        <begin position="482"/>
        <end position="503"/>
    </location>
</feature>
<keyword evidence="2" id="KW-0378">Hydrolase</keyword>
<evidence type="ECO:0000313" key="6">
    <source>
        <dbReference type="Proteomes" id="UP001240639"/>
    </source>
</evidence>
<dbReference type="RefSeq" id="WP_305932197.1">
    <property type="nucleotide sequence ID" value="NZ_JAVAIM010000001.1"/>
</dbReference>
<protein>
    <submittedName>
        <fullName evidence="5">Proprotein convertase P-domain-containing protein</fullName>
    </submittedName>
</protein>
<evidence type="ECO:0000313" key="5">
    <source>
        <dbReference type="EMBL" id="MDP4574827.1"/>
    </source>
</evidence>
<sequence>MSINATINCQLQMFGASLLERVRGVAGYCIALLVLGLAMMLNATPAAAQASSTFSNTTNGAINSTTVCTNPLVRNFTVSSTGTVADINIGILATHTWRGDLQFTLQSPTGTRVRMTNGDTNNVSGDNFNVLLDDAATQVVNSDSATGNHSTSAPPYQNTFRPRAALSAFNGQSAAGTWRLEICDLFPTADNGTFVRSDLYLTLARQAGVAPALTCPNQTIVFDWDAVTWTAGSTSNTYALGTLGNIGFNLTTDGAWLNNATFGGQSPVRQNGFTGGLSPSQFSLGQVADQPSRAGRAVTTITLPAIMRGAQFTIFDVDSNPGQFADLVTVEGRYQGANVTPTLTNGSANYVIGNSAYGDGASDNDSSFGNVVVTFSQPIDRIIISYGNHAAAPVDPGQQGIALHDITFCRPDTTIALSKTSRVIDDMIPVGSTEFNVPGALIEYCLLASNTGDTAASNVLMTDAIPPETSFVSGSIRSGTGCANATTVEDDDGAGADESDPRGAQFVSGEVRATTSSLAAGASVAFTFQVIVD</sequence>